<feature type="domain" description="IPT/TIG" evidence="4">
    <location>
        <begin position="1001"/>
        <end position="1082"/>
    </location>
</feature>
<dbReference type="OrthoDB" id="5479351at2"/>
<dbReference type="Proteomes" id="UP000561726">
    <property type="component" value="Unassembled WGS sequence"/>
</dbReference>
<feature type="domain" description="IPT/TIG" evidence="4">
    <location>
        <begin position="1251"/>
        <end position="1331"/>
    </location>
</feature>
<keyword evidence="3" id="KW-0812">Transmembrane</keyword>
<feature type="domain" description="IPT/TIG" evidence="4">
    <location>
        <begin position="834"/>
        <end position="915"/>
    </location>
</feature>
<dbReference type="Pfam" id="PF01833">
    <property type="entry name" value="TIG"/>
    <property type="match status" value="11"/>
</dbReference>
<dbReference type="SUPFAM" id="SSF81296">
    <property type="entry name" value="E set domains"/>
    <property type="match status" value="11"/>
</dbReference>
<feature type="domain" description="IPT/TIG" evidence="4">
    <location>
        <begin position="1333"/>
        <end position="1416"/>
    </location>
</feature>
<dbReference type="RefSeq" id="WP_160175840.1">
    <property type="nucleotide sequence ID" value="NZ_JACHBQ010000001.1"/>
</dbReference>
<reference evidence="5 6" key="1">
    <citation type="submission" date="2020-08" db="EMBL/GenBank/DDBJ databases">
        <title>Sequencing the genomes of 1000 actinobacteria strains.</title>
        <authorList>
            <person name="Klenk H.-P."/>
        </authorList>
    </citation>
    <scope>NUCLEOTIDE SEQUENCE [LARGE SCALE GENOMIC DNA]</scope>
    <source>
        <strain evidence="5 6">DSM 21065</strain>
    </source>
</reference>
<dbReference type="CDD" id="cd00102">
    <property type="entry name" value="IPT"/>
    <property type="match status" value="8"/>
</dbReference>
<feature type="domain" description="IPT/TIG" evidence="4">
    <location>
        <begin position="667"/>
        <end position="748"/>
    </location>
</feature>
<gene>
    <name evidence="5" type="ORF">BJ997_003074</name>
</gene>
<evidence type="ECO:0000256" key="1">
    <source>
        <dbReference type="ARBA" id="ARBA00022729"/>
    </source>
</evidence>
<feature type="domain" description="IPT/TIG" evidence="4">
    <location>
        <begin position="582"/>
        <end position="665"/>
    </location>
</feature>
<dbReference type="InterPro" id="IPR047900">
    <property type="entry name" value="Choice_anch_G"/>
</dbReference>
<dbReference type="InterPro" id="IPR002909">
    <property type="entry name" value="IPT_dom"/>
</dbReference>
<protein>
    <recommendedName>
        <fullName evidence="4">IPT/TIG domain-containing protein</fullName>
    </recommendedName>
</protein>
<feature type="domain" description="IPT/TIG" evidence="4">
    <location>
        <begin position="500"/>
        <end position="580"/>
    </location>
</feature>
<dbReference type="Gene3D" id="2.60.40.10">
    <property type="entry name" value="Immunoglobulins"/>
    <property type="match status" value="11"/>
</dbReference>
<dbReference type="InterPro" id="IPR013783">
    <property type="entry name" value="Ig-like_fold"/>
</dbReference>
<proteinExistence type="predicted"/>
<accession>A0A7W8ZYI8</accession>
<dbReference type="NCBIfam" id="NF033766">
    <property type="entry name" value="choice_anch_G"/>
    <property type="match status" value="1"/>
</dbReference>
<comment type="caution">
    <text evidence="5">The sequence shown here is derived from an EMBL/GenBank/DDBJ whole genome shotgun (WGS) entry which is preliminary data.</text>
</comment>
<evidence type="ECO:0000256" key="3">
    <source>
        <dbReference type="SAM" id="Phobius"/>
    </source>
</evidence>
<dbReference type="PANTHER" id="PTHR46769">
    <property type="entry name" value="POLYCYSTIC KIDNEY AND HEPATIC DISEASE 1 (AUTOSOMAL RECESSIVE)-LIKE 1"/>
    <property type="match status" value="1"/>
</dbReference>
<feature type="domain" description="IPT/TIG" evidence="4">
    <location>
        <begin position="1084"/>
        <end position="1164"/>
    </location>
</feature>
<feature type="region of interest" description="Disordered" evidence="2">
    <location>
        <begin position="1"/>
        <end position="24"/>
    </location>
</feature>
<dbReference type="EMBL" id="JACHBQ010000001">
    <property type="protein sequence ID" value="MBB5642526.1"/>
    <property type="molecule type" value="Genomic_DNA"/>
</dbReference>
<feature type="transmembrane region" description="Helical" evidence="3">
    <location>
        <begin position="1436"/>
        <end position="1457"/>
    </location>
</feature>
<feature type="domain" description="IPT/TIG" evidence="4">
    <location>
        <begin position="917"/>
        <end position="997"/>
    </location>
</feature>
<evidence type="ECO:0000256" key="2">
    <source>
        <dbReference type="SAM" id="MobiDB-lite"/>
    </source>
</evidence>
<name>A0A7W8ZYI8_9MICO</name>
<dbReference type="InterPro" id="IPR014756">
    <property type="entry name" value="Ig_E-set"/>
</dbReference>
<evidence type="ECO:0000313" key="6">
    <source>
        <dbReference type="Proteomes" id="UP000561726"/>
    </source>
</evidence>
<evidence type="ECO:0000259" key="4">
    <source>
        <dbReference type="SMART" id="SM00429"/>
    </source>
</evidence>
<keyword evidence="1" id="KW-0732">Signal</keyword>
<dbReference type="InterPro" id="IPR052387">
    <property type="entry name" value="Fibrocystin"/>
</dbReference>
<keyword evidence="3" id="KW-1133">Transmembrane helix</keyword>
<feature type="domain" description="IPT/TIG" evidence="4">
    <location>
        <begin position="1166"/>
        <end position="1249"/>
    </location>
</feature>
<dbReference type="GO" id="GO:0005975">
    <property type="term" value="P:carbohydrate metabolic process"/>
    <property type="evidence" value="ECO:0007669"/>
    <property type="project" value="UniProtKB-ARBA"/>
</dbReference>
<keyword evidence="3" id="KW-0472">Membrane</keyword>
<organism evidence="5 6">
    <name type="scientific">Cryobacterium roopkundense</name>
    <dbReference type="NCBI Taxonomy" id="1001240"/>
    <lineage>
        <taxon>Bacteria</taxon>
        <taxon>Bacillati</taxon>
        <taxon>Actinomycetota</taxon>
        <taxon>Actinomycetes</taxon>
        <taxon>Micrococcales</taxon>
        <taxon>Microbacteriaceae</taxon>
        <taxon>Cryobacterium</taxon>
    </lineage>
</organism>
<feature type="domain" description="IPT/TIG" evidence="4">
    <location>
        <begin position="750"/>
        <end position="830"/>
    </location>
</feature>
<dbReference type="PANTHER" id="PTHR46769:SF2">
    <property type="entry name" value="FIBROCYSTIN-L ISOFORM 2 PRECURSOR-RELATED"/>
    <property type="match status" value="1"/>
</dbReference>
<evidence type="ECO:0000313" key="5">
    <source>
        <dbReference type="EMBL" id="MBB5642526.1"/>
    </source>
</evidence>
<dbReference type="SMART" id="SM00429">
    <property type="entry name" value="IPT"/>
    <property type="match status" value="11"/>
</dbReference>
<feature type="compositionally biased region" description="Polar residues" evidence="2">
    <location>
        <begin position="1"/>
        <end position="13"/>
    </location>
</feature>
<sequence length="1465" mass="141504">MTKSAYFGNTSATPGGAARHKRVEPARGHRVLRFASVVAITALFVGAGAVSAQAAPGDTSNAEGQFLSGSLIDLDLALAASLAGETATSDGTADQTNANNLDLTALGLVNIAVPGGIQVPLDLATAGVVSQYASALADASSVGASGLVSDTGTIGTGITPAPGVAPGPLSLSLSEVVGSLGLSPTLLAEVANLDLTVGAVAGRAAQAAPGAATGTYEIADAQLSFTSPTLAAVSADINTLVAALQTDVNGLSADLTVDIDTLLGGLSPLVSTNITASTPDLAAAVAGLLAVPLTDPAFPGVSIDLSTGTVTVDLDQITALNGLPANTEILTAAVINTITANILGLVTGLTTNVEAALLAAVDAITVTGGATILGIPILTVNTTAAALLAGDTTGITLAGLGLGLGGGLASVVTALAAPITLVTDAVNALSDTVLAPVVANVLPALAPVLDETLTLTVNNQSTTAGVFTETALRVTVLPLANALTLDLGTGRVGVNALAVAATATSLVPDNGPETGGTPVTVNGSGFTGATDLTVDGASVPFVVVDDATITFTTPAHAPGVVPVVVVDVAGNSAPLDFLFTPVTQVTTVVPNTGPEAGANTVTITGVCFTGATSVLFGATPATSFVVVNDTTITAVVPAGVGLVDVTVTGGGTCGTGTLPDAYTYLPAAVITGLVPDNGPEAGGTTVVITGTGFTGATDVTFDGVSAATVVVDSDTQITVTTPAHAPGLVDVVVLSPNGDSAPADFTFTPLPVGLSLTPDNGPETGGTAVTIDGSGFTGASSVTIDGASVPFVVVDDATITFTTPAHLPAVVPVVVTGPGGASAPLDFTFTDVPDPVITGIVPDHGPVAGGTSVVITGTGFTGATAVTFNGTFAPTVTVDSDTQITVITPPHAAGPTNVIVLSPNGNSAPGAFTFDPIPVATSLTPDNGPETGGTPVTIDGSGFTSTTDVTVDGVSVPFVVVDDATITFTTAAHVPGVVPVVVTSPGGASAPLDFTFTDVPDAVITGLVPLSGPETGGTSVVITGTGFSAATDVTFGGTSAATVVVNSDTQITVTTPVHAPGLVNVVVVAPNGNSAPAGFTFIPVPVATSLTPNTGPVTGGTVVTITGTGFTGATAVTIGGVSVPFTFVNDTTITFTTPAHAAGLVPVVVTTPGGASAPLDFTFTPVTDVTTVVPNSGPEAGGTTVTITGVCFTAATVVLFGTTPATSVTVVDDATITAVAPAGLGTVDVTVVGVGTCGSGTLPDGFTYLPVPVATSLAPNTGPVTGGTVVTITGTGFTGTTAVTIDGASVPFTFVNDTTITLTTPAHTAGLVPVVVTTPGGASAPLDFTFTPVTVVTTVDPPSGPATGGTTVTITGSCFTGATDVFFGTTAATSFTVGSDSQITAVSPAGTGVVDVTVVGGGTCGVGTIGGAFSYVAATVVTTAAPAALSSTGFTGLPALGFGILALLLGGAVLLVARRRRDSLS</sequence>